<organism evidence="1 2">
    <name type="scientific">Gossypium arboreum</name>
    <name type="common">Tree cotton</name>
    <name type="synonym">Gossypium nanking</name>
    <dbReference type="NCBI Taxonomy" id="29729"/>
    <lineage>
        <taxon>Eukaryota</taxon>
        <taxon>Viridiplantae</taxon>
        <taxon>Streptophyta</taxon>
        <taxon>Embryophyta</taxon>
        <taxon>Tracheophyta</taxon>
        <taxon>Spermatophyta</taxon>
        <taxon>Magnoliopsida</taxon>
        <taxon>eudicotyledons</taxon>
        <taxon>Gunneridae</taxon>
        <taxon>Pentapetalae</taxon>
        <taxon>rosids</taxon>
        <taxon>malvids</taxon>
        <taxon>Malvales</taxon>
        <taxon>Malvaceae</taxon>
        <taxon>Malvoideae</taxon>
        <taxon>Gossypium</taxon>
    </lineage>
</organism>
<proteinExistence type="predicted"/>
<name>A0ABR0N8M4_GOSAR</name>
<sequence length="107" mass="12045">MTFRTNQPRSALASLSAFWEQSMQNRSSNGWILEEFHFERHDSFYFFAGIHFVSPPLSIDTLDADSSGGPGFYLYQAAAAPTSTATAWRSSSLIRTTTNPNYLRIDI</sequence>
<protein>
    <submittedName>
        <fullName evidence="1">Uncharacterized protein</fullName>
    </submittedName>
</protein>
<dbReference type="Proteomes" id="UP001358586">
    <property type="component" value="Chromosome 11"/>
</dbReference>
<reference evidence="1 2" key="1">
    <citation type="submission" date="2023-03" db="EMBL/GenBank/DDBJ databases">
        <title>WGS of Gossypium arboreum.</title>
        <authorList>
            <person name="Yu D."/>
        </authorList>
    </citation>
    <scope>NUCLEOTIDE SEQUENCE [LARGE SCALE GENOMIC DNA]</scope>
    <source>
        <tissue evidence="1">Leaf</tissue>
    </source>
</reference>
<comment type="caution">
    <text evidence="1">The sequence shown here is derived from an EMBL/GenBank/DDBJ whole genome shotgun (WGS) entry which is preliminary data.</text>
</comment>
<accession>A0ABR0N8M4</accession>
<keyword evidence="2" id="KW-1185">Reference proteome</keyword>
<evidence type="ECO:0000313" key="2">
    <source>
        <dbReference type="Proteomes" id="UP001358586"/>
    </source>
</evidence>
<gene>
    <name evidence="1" type="ORF">PVK06_040796</name>
</gene>
<dbReference type="EMBL" id="JARKNE010000011">
    <property type="protein sequence ID" value="KAK5786165.1"/>
    <property type="molecule type" value="Genomic_DNA"/>
</dbReference>
<evidence type="ECO:0000313" key="1">
    <source>
        <dbReference type="EMBL" id="KAK5786165.1"/>
    </source>
</evidence>